<accession>A0ABV0EWS4</accession>
<name>A0ABV0EWS4_9ENTE</name>
<dbReference type="EMBL" id="JAFREL020000003">
    <property type="protein sequence ID" value="MEO1772029.1"/>
    <property type="molecule type" value="Genomic_DNA"/>
</dbReference>
<dbReference type="InterPro" id="IPR011256">
    <property type="entry name" value="Reg_factor_effector_dom_sf"/>
</dbReference>
<dbReference type="SUPFAM" id="SSF55136">
    <property type="entry name" value="Probable bacterial effector-binding domain"/>
    <property type="match status" value="1"/>
</dbReference>
<comment type="caution">
    <text evidence="1">The sequence shown here is derived from an EMBL/GenBank/DDBJ whole genome shotgun (WGS) entry which is preliminary data.</text>
</comment>
<protein>
    <recommendedName>
        <fullName evidence="3">Bacterial transcription activator effector binding domain-containing protein</fullName>
    </recommendedName>
</protein>
<evidence type="ECO:0000313" key="1">
    <source>
        <dbReference type="EMBL" id="MEO1772029.1"/>
    </source>
</evidence>
<reference evidence="1 2" key="1">
    <citation type="submission" date="2024-02" db="EMBL/GenBank/DDBJ databases">
        <title>The Genome Sequence of Enterococcus sp. DIV0159.</title>
        <authorList>
            <person name="Earl A."/>
            <person name="Manson A."/>
            <person name="Gilmore M."/>
            <person name="Sanders J."/>
            <person name="Shea T."/>
            <person name="Howe W."/>
            <person name="Livny J."/>
            <person name="Cuomo C."/>
            <person name="Neafsey D."/>
            <person name="Birren B."/>
        </authorList>
    </citation>
    <scope>NUCLEOTIDE SEQUENCE [LARGE SCALE GENOMIC DNA]</scope>
    <source>
        <strain evidence="1 2">665A</strain>
    </source>
</reference>
<dbReference type="Proteomes" id="UP000664357">
    <property type="component" value="Unassembled WGS sequence"/>
</dbReference>
<dbReference type="Gene3D" id="3.20.80.10">
    <property type="entry name" value="Regulatory factor, effector binding domain"/>
    <property type="match status" value="1"/>
</dbReference>
<dbReference type="RefSeq" id="WP_207704737.1">
    <property type="nucleotide sequence ID" value="NZ_JAFREL020000003.1"/>
</dbReference>
<organism evidence="1 2">
    <name type="scientific">Candidatus Enterococcus ferrettii</name>
    <dbReference type="NCBI Taxonomy" id="2815324"/>
    <lineage>
        <taxon>Bacteria</taxon>
        <taxon>Bacillati</taxon>
        <taxon>Bacillota</taxon>
        <taxon>Bacilli</taxon>
        <taxon>Lactobacillales</taxon>
        <taxon>Enterococcaceae</taxon>
        <taxon>Enterococcus</taxon>
    </lineage>
</organism>
<proteinExistence type="predicted"/>
<evidence type="ECO:0008006" key="3">
    <source>
        <dbReference type="Google" id="ProtNLM"/>
    </source>
</evidence>
<evidence type="ECO:0000313" key="2">
    <source>
        <dbReference type="Proteomes" id="UP000664357"/>
    </source>
</evidence>
<sequence>MQIEQILKPEQWVVSMSTHISYEHLPRYIGTAFAELSAYIQKNEAQLMGTPYISYLNLDENGQAKDELQHVEIGFPVERLLPSTARFQAYQQTDYYAVRTVFIGDYEVLTAPYQELLLAIKELNGIFAQRSYEYFLTDSNIPLEQQETMIELAYLPKERAEDFK</sequence>
<keyword evidence="2" id="KW-1185">Reference proteome</keyword>
<gene>
    <name evidence="1" type="ORF">JZO67_004011</name>
</gene>